<organism evidence="8 9">
    <name type="scientific">Aulographum hederae CBS 113979</name>
    <dbReference type="NCBI Taxonomy" id="1176131"/>
    <lineage>
        <taxon>Eukaryota</taxon>
        <taxon>Fungi</taxon>
        <taxon>Dikarya</taxon>
        <taxon>Ascomycota</taxon>
        <taxon>Pezizomycotina</taxon>
        <taxon>Dothideomycetes</taxon>
        <taxon>Pleosporomycetidae</taxon>
        <taxon>Aulographales</taxon>
        <taxon>Aulographaceae</taxon>
    </lineage>
</organism>
<evidence type="ECO:0000313" key="8">
    <source>
        <dbReference type="EMBL" id="KAF1983509.1"/>
    </source>
</evidence>
<evidence type="ECO:0000256" key="1">
    <source>
        <dbReference type="ARBA" id="ARBA00004123"/>
    </source>
</evidence>
<dbReference type="InterPro" id="IPR014381">
    <property type="entry name" value="Arch_Rpo5/euc_Rpb5"/>
</dbReference>
<dbReference type="NCBIfam" id="NF007129">
    <property type="entry name" value="PRK09570.1"/>
    <property type="match status" value="1"/>
</dbReference>
<dbReference type="GO" id="GO:0006366">
    <property type="term" value="P:transcription by RNA polymerase II"/>
    <property type="evidence" value="ECO:0007669"/>
    <property type="project" value="TreeGrafter"/>
</dbReference>
<dbReference type="GO" id="GO:0005666">
    <property type="term" value="C:RNA polymerase III complex"/>
    <property type="evidence" value="ECO:0007669"/>
    <property type="project" value="TreeGrafter"/>
</dbReference>
<gene>
    <name evidence="8" type="ORF">K402DRAFT_338292</name>
</gene>
<dbReference type="OrthoDB" id="248779at2759"/>
<dbReference type="InterPro" id="IPR035913">
    <property type="entry name" value="RPB5-like_sf"/>
</dbReference>
<dbReference type="GO" id="GO:0006362">
    <property type="term" value="P:transcription elongation by RNA polymerase I"/>
    <property type="evidence" value="ECO:0007669"/>
    <property type="project" value="TreeGrafter"/>
</dbReference>
<dbReference type="PIRSF" id="PIRSF000747">
    <property type="entry name" value="RPB5"/>
    <property type="match status" value="1"/>
</dbReference>
<dbReference type="EMBL" id="ML977174">
    <property type="protein sequence ID" value="KAF1983509.1"/>
    <property type="molecule type" value="Genomic_DNA"/>
</dbReference>
<keyword evidence="4" id="KW-0539">Nucleus</keyword>
<feature type="domain" description="RNA polymerase Rpb5 N-terminal" evidence="7">
    <location>
        <begin position="8"/>
        <end position="110"/>
    </location>
</feature>
<sequence>MDEELNAKEAHRMWRVLKNARQMCFDRGYELLEDELNISLDDFKSQFCNSTGEVDRGRMDFTCRPTEAMIAKYTDPPTARVPNPKTNIGEIHVAFIKADSVGVKHLKEFMVNCSRRNMATGIFISSASLSSAALKLIPTVLPLMIEVFAEQDLLVNIMQHVLVPKHVLLSKEEKIALLERYRLKETQLPRIQVNDPVARYLGLKRGHVVKIIRKSETAGRYASYRYCI</sequence>
<dbReference type="PROSITE" id="PS01110">
    <property type="entry name" value="RNA_POL_H_23KD"/>
    <property type="match status" value="1"/>
</dbReference>
<keyword evidence="8" id="KW-0240">DNA-directed RNA polymerase</keyword>
<dbReference type="PANTHER" id="PTHR10535:SF0">
    <property type="entry name" value="DNA-DIRECTED RNA POLYMERASES I, II, AND III SUBUNIT RPABC1"/>
    <property type="match status" value="1"/>
</dbReference>
<dbReference type="Pfam" id="PF03871">
    <property type="entry name" value="RNA_pol_Rpb5_N"/>
    <property type="match status" value="1"/>
</dbReference>
<dbReference type="GO" id="GO:0003899">
    <property type="term" value="F:DNA-directed RNA polymerase activity"/>
    <property type="evidence" value="ECO:0007669"/>
    <property type="project" value="InterPro"/>
</dbReference>
<comment type="similarity">
    <text evidence="5">Belongs to the archaeal Rpo5/eukaryotic RPB5 RNA polymerase subunit family.</text>
</comment>
<reference evidence="8" key="1">
    <citation type="journal article" date="2020" name="Stud. Mycol.">
        <title>101 Dothideomycetes genomes: a test case for predicting lifestyles and emergence of pathogens.</title>
        <authorList>
            <person name="Haridas S."/>
            <person name="Albert R."/>
            <person name="Binder M."/>
            <person name="Bloem J."/>
            <person name="Labutti K."/>
            <person name="Salamov A."/>
            <person name="Andreopoulos B."/>
            <person name="Baker S."/>
            <person name="Barry K."/>
            <person name="Bills G."/>
            <person name="Bluhm B."/>
            <person name="Cannon C."/>
            <person name="Castanera R."/>
            <person name="Culley D."/>
            <person name="Daum C."/>
            <person name="Ezra D."/>
            <person name="Gonzalez J."/>
            <person name="Henrissat B."/>
            <person name="Kuo A."/>
            <person name="Liang C."/>
            <person name="Lipzen A."/>
            <person name="Lutzoni F."/>
            <person name="Magnuson J."/>
            <person name="Mondo S."/>
            <person name="Nolan M."/>
            <person name="Ohm R."/>
            <person name="Pangilinan J."/>
            <person name="Park H.-J."/>
            <person name="Ramirez L."/>
            <person name="Alfaro M."/>
            <person name="Sun H."/>
            <person name="Tritt A."/>
            <person name="Yoshinaga Y."/>
            <person name="Zwiers L.-H."/>
            <person name="Turgeon B."/>
            <person name="Goodwin S."/>
            <person name="Spatafora J."/>
            <person name="Crous P."/>
            <person name="Grigoriev I."/>
        </authorList>
    </citation>
    <scope>NUCLEOTIDE SEQUENCE</scope>
    <source>
        <strain evidence="8">CBS 113979</strain>
    </source>
</reference>
<dbReference type="HAMAP" id="MF_00025">
    <property type="entry name" value="RNApol_Rpo5_RPB5"/>
    <property type="match status" value="1"/>
</dbReference>
<dbReference type="PANTHER" id="PTHR10535">
    <property type="entry name" value="DNA-DIRECTED RNA POLYMERASES I, II, AND III SUBUNIT RPABC1"/>
    <property type="match status" value="1"/>
</dbReference>
<evidence type="ECO:0000256" key="2">
    <source>
        <dbReference type="ARBA" id="ARBA00020809"/>
    </source>
</evidence>
<dbReference type="Gene3D" id="3.90.940.20">
    <property type="entry name" value="RPB5-like RNA polymerase subunit"/>
    <property type="match status" value="1"/>
</dbReference>
<evidence type="ECO:0000256" key="3">
    <source>
        <dbReference type="ARBA" id="ARBA00023163"/>
    </source>
</evidence>
<dbReference type="FunFam" id="3.90.940.20:FF:000001">
    <property type="entry name" value="DNA-directed RNA polymerases I, II, and III subunit RPABC1"/>
    <property type="match status" value="1"/>
</dbReference>
<evidence type="ECO:0000313" key="9">
    <source>
        <dbReference type="Proteomes" id="UP000800041"/>
    </source>
</evidence>
<keyword evidence="9" id="KW-1185">Reference proteome</keyword>
<proteinExistence type="inferred from homology"/>
<dbReference type="GO" id="GO:0005736">
    <property type="term" value="C:RNA polymerase I complex"/>
    <property type="evidence" value="ECO:0007669"/>
    <property type="project" value="TreeGrafter"/>
</dbReference>
<keyword evidence="3" id="KW-0804">Transcription</keyword>
<evidence type="ECO:0000259" key="7">
    <source>
        <dbReference type="Pfam" id="PF03871"/>
    </source>
</evidence>
<dbReference type="Pfam" id="PF01191">
    <property type="entry name" value="RNA_pol_Rpb5_C"/>
    <property type="match status" value="1"/>
</dbReference>
<accession>A0A6G1GRY2</accession>
<dbReference type="InterPro" id="IPR005571">
    <property type="entry name" value="RNA_pol_Rpb5_N"/>
</dbReference>
<protein>
    <recommendedName>
        <fullName evidence="2">DNA-directed RNA polymerases I, II, and III subunit RPABC1</fullName>
    </recommendedName>
</protein>
<name>A0A6G1GRY2_9PEZI</name>
<evidence type="ECO:0000256" key="5">
    <source>
        <dbReference type="ARBA" id="ARBA00025765"/>
    </source>
</evidence>
<comment type="subcellular location">
    <subcellularLocation>
        <location evidence="1">Nucleus</location>
    </subcellularLocation>
</comment>
<dbReference type="InterPro" id="IPR000783">
    <property type="entry name" value="RNA_pol_subH/Rpb5_C"/>
</dbReference>
<dbReference type="GO" id="GO:0003677">
    <property type="term" value="F:DNA binding"/>
    <property type="evidence" value="ECO:0007669"/>
    <property type="project" value="InterPro"/>
</dbReference>
<dbReference type="GO" id="GO:0005665">
    <property type="term" value="C:RNA polymerase II, core complex"/>
    <property type="evidence" value="ECO:0007669"/>
    <property type="project" value="TreeGrafter"/>
</dbReference>
<feature type="domain" description="RNA polymerase subunit H/Rpb5 C-terminal" evidence="6">
    <location>
        <begin position="155"/>
        <end position="227"/>
    </location>
</feature>
<dbReference type="AlphaFoldDB" id="A0A6G1GRY2"/>
<evidence type="ECO:0000256" key="4">
    <source>
        <dbReference type="ARBA" id="ARBA00023242"/>
    </source>
</evidence>
<evidence type="ECO:0000259" key="6">
    <source>
        <dbReference type="Pfam" id="PF01191"/>
    </source>
</evidence>
<dbReference type="Proteomes" id="UP000800041">
    <property type="component" value="Unassembled WGS sequence"/>
</dbReference>
<dbReference type="Gene3D" id="3.40.1340.10">
    <property type="entry name" value="RNA polymerase, Rpb5, N-terminal domain"/>
    <property type="match status" value="1"/>
</dbReference>
<dbReference type="GO" id="GO:0042797">
    <property type="term" value="P:tRNA transcription by RNA polymerase III"/>
    <property type="evidence" value="ECO:0007669"/>
    <property type="project" value="TreeGrafter"/>
</dbReference>
<dbReference type="SUPFAM" id="SSF53036">
    <property type="entry name" value="Eukaryotic RPB5 N-terminal domain"/>
    <property type="match status" value="1"/>
</dbReference>
<dbReference type="InterPro" id="IPR036710">
    <property type="entry name" value="RNA_pol_Rpb5_N_sf"/>
</dbReference>
<dbReference type="SUPFAM" id="SSF55287">
    <property type="entry name" value="RPB5-like RNA polymerase subunit"/>
    <property type="match status" value="1"/>
</dbReference>
<dbReference type="InterPro" id="IPR020608">
    <property type="entry name" value="RNA_pol_subH/Rpb5_CS"/>
</dbReference>